<accession>A0A414J869</accession>
<comment type="caution">
    <text evidence="3">The sequence shown here is derived from an EMBL/GenBank/DDBJ whole genome shotgun (WGS) entry which is preliminary data.</text>
</comment>
<organism evidence="3 4">
    <name type="scientific">Blautia obeum</name>
    <dbReference type="NCBI Taxonomy" id="40520"/>
    <lineage>
        <taxon>Bacteria</taxon>
        <taxon>Bacillati</taxon>
        <taxon>Bacillota</taxon>
        <taxon>Clostridia</taxon>
        <taxon>Lachnospirales</taxon>
        <taxon>Lachnospiraceae</taxon>
        <taxon>Blautia</taxon>
    </lineage>
</organism>
<dbReference type="Gene3D" id="1.50.10.10">
    <property type="match status" value="1"/>
</dbReference>
<evidence type="ECO:0000259" key="1">
    <source>
        <dbReference type="Pfam" id="PF17389"/>
    </source>
</evidence>
<dbReference type="GO" id="GO:0005975">
    <property type="term" value="P:carbohydrate metabolic process"/>
    <property type="evidence" value="ECO:0007669"/>
    <property type="project" value="InterPro"/>
</dbReference>
<reference evidence="3 4" key="1">
    <citation type="submission" date="2018-08" db="EMBL/GenBank/DDBJ databases">
        <title>A genome reference for cultivated species of the human gut microbiota.</title>
        <authorList>
            <person name="Zou Y."/>
            <person name="Xue W."/>
            <person name="Luo G."/>
        </authorList>
    </citation>
    <scope>NUCLEOTIDE SEQUENCE [LARGE SCALE GENOMIC DNA]</scope>
    <source>
        <strain evidence="3 4">AM28-23</strain>
    </source>
</reference>
<gene>
    <name evidence="3" type="ORF">DW740_06880</name>
</gene>
<evidence type="ECO:0000313" key="3">
    <source>
        <dbReference type="EMBL" id="RHE40602.1"/>
    </source>
</evidence>
<dbReference type="InterPro" id="IPR012341">
    <property type="entry name" value="6hp_glycosidase-like_sf"/>
</dbReference>
<dbReference type="InterPro" id="IPR008928">
    <property type="entry name" value="6-hairpin_glycosidase_sf"/>
</dbReference>
<dbReference type="EMBL" id="QSKF01000004">
    <property type="protein sequence ID" value="RHE40602.1"/>
    <property type="molecule type" value="Genomic_DNA"/>
</dbReference>
<dbReference type="PANTHER" id="PTHR34987:SF6">
    <property type="entry name" value="ALPHA-L-RHAMNOSIDASE SIX-HAIRPIN GLYCOSIDASE DOMAIN-CONTAINING PROTEIN"/>
    <property type="match status" value="1"/>
</dbReference>
<dbReference type="Proteomes" id="UP000283745">
    <property type="component" value="Unassembled WGS sequence"/>
</dbReference>
<evidence type="ECO:0000259" key="2">
    <source>
        <dbReference type="Pfam" id="PF21104"/>
    </source>
</evidence>
<dbReference type="InterPro" id="IPR035396">
    <property type="entry name" value="Bac_rhamnosid6H"/>
</dbReference>
<dbReference type="InterPro" id="IPR049164">
    <property type="entry name" value="Glyco_hydro_78_N"/>
</dbReference>
<feature type="domain" description="Glycosyl hydrolase family 78 alpha-rhamnosidase N-terminal" evidence="2">
    <location>
        <begin position="36"/>
        <end position="174"/>
    </location>
</feature>
<dbReference type="PANTHER" id="PTHR34987">
    <property type="entry name" value="C, PUTATIVE (AFU_ORTHOLOGUE AFUA_3G02880)-RELATED"/>
    <property type="match status" value="1"/>
</dbReference>
<dbReference type="AlphaFoldDB" id="A0A414J869"/>
<dbReference type="Pfam" id="PF17389">
    <property type="entry name" value="Bac_rhamnosid6H"/>
    <property type="match status" value="1"/>
</dbReference>
<dbReference type="RefSeq" id="WP_118049447.1">
    <property type="nucleotide sequence ID" value="NZ_CABJFK010000004.1"/>
</dbReference>
<evidence type="ECO:0000313" key="4">
    <source>
        <dbReference type="Proteomes" id="UP000283745"/>
    </source>
</evidence>
<dbReference type="SUPFAM" id="SSF48208">
    <property type="entry name" value="Six-hairpin glycosidases"/>
    <property type="match status" value="1"/>
</dbReference>
<feature type="domain" description="Alpha-L-rhamnosidase six-hairpin glycosidase" evidence="1">
    <location>
        <begin position="187"/>
        <end position="518"/>
    </location>
</feature>
<dbReference type="Pfam" id="PF21104">
    <property type="entry name" value="Glyco_hydro_78_N"/>
    <property type="match status" value="1"/>
</dbReference>
<proteinExistence type="predicted"/>
<protein>
    <submittedName>
        <fullName evidence="3">Cellobiose phosphorylase</fullName>
    </submittedName>
</protein>
<name>A0A414J869_9FIRM</name>
<sequence length="522" mass="59653">MAEVSIDLNMVRVTNDAFVEKAEACAPKLLETVVRPVSIVDIVKTENVYPDVNKKDDIENLSSYHLAKGDKICLDFGDHQVGYVTMKLNSVGSPQDAPAFFRLKFAEIAKEITEDSKDYDGWISRGWIQEEFIHVDVLPAELKLPRRYAFRYMEIEAIDTSLKWQLVVEDVSCTSVSAVRIEDVEPVKSDDEMIRRLDRVSLRTLQNCMQSVFEDGPKRDRRLWLGDLRLQALANYETFHNMDLVKRCLYLFAAQTKDNGQVSACLFTEPKFIVDDTFLLDYSMFFGATLYDYYEASGDKKTLKDLSACAYRQMEIAEEWFDEKNLLKNGEGFWGFIDWTDGLNKQSAMQGVYIYCARKAQKIAEALGDTEKAAYFAKEAKEKTESARKYLLDPENGLFVSGEEKQLNYASQVWMILAGAVSAEEGAEILDKVIALNPEKGMVSPYMNHHFVEALLKCGKKEQAMDYMKYYWGGMLSHGADTFWELYNPENPAESPYGGSIVNSYCHAWSCTPTYLLRKYFI</sequence>